<evidence type="ECO:0000313" key="3">
    <source>
        <dbReference type="Proteomes" id="UP000319671"/>
    </source>
</evidence>
<feature type="domain" description="Conserved hypothetical protein CHP02679 N terminus" evidence="1">
    <location>
        <begin position="32"/>
        <end position="129"/>
    </location>
</feature>
<keyword evidence="3" id="KW-1185">Reference proteome</keyword>
<evidence type="ECO:0000259" key="1">
    <source>
        <dbReference type="Pfam" id="PF11796"/>
    </source>
</evidence>
<name>A0A561D5D2_9BACI</name>
<dbReference type="AlphaFoldDB" id="A0A561D5D2"/>
<organism evidence="2 3">
    <name type="scientific">Neobacillus bataviensis</name>
    <dbReference type="NCBI Taxonomy" id="220685"/>
    <lineage>
        <taxon>Bacteria</taxon>
        <taxon>Bacillati</taxon>
        <taxon>Bacillota</taxon>
        <taxon>Bacilli</taxon>
        <taxon>Bacillales</taxon>
        <taxon>Bacillaceae</taxon>
        <taxon>Neobacillus</taxon>
    </lineage>
</organism>
<evidence type="ECO:0000313" key="2">
    <source>
        <dbReference type="EMBL" id="TWD98639.1"/>
    </source>
</evidence>
<dbReference type="RefSeq" id="WP_261380704.1">
    <property type="nucleotide sequence ID" value="NZ_VIVN01000009.1"/>
</dbReference>
<proteinExistence type="predicted"/>
<reference evidence="2 3" key="1">
    <citation type="submission" date="2019-06" db="EMBL/GenBank/DDBJ databases">
        <title>Sorghum-associated microbial communities from plants grown in Nebraska, USA.</title>
        <authorList>
            <person name="Schachtman D."/>
        </authorList>
    </citation>
    <scope>NUCLEOTIDE SEQUENCE [LARGE SCALE GENOMIC DNA]</scope>
    <source>
        <strain evidence="2 3">2482</strain>
    </source>
</reference>
<dbReference type="Pfam" id="PF11796">
    <property type="entry name" value="DUF3323"/>
    <property type="match status" value="1"/>
</dbReference>
<dbReference type="Proteomes" id="UP000319671">
    <property type="component" value="Unassembled WGS sequence"/>
</dbReference>
<protein>
    <submittedName>
        <fullName evidence="2">Uncharacterized protein DUF3323</fullName>
    </submittedName>
</protein>
<accession>A0A561D5D2</accession>
<gene>
    <name evidence="2" type="ORF">FB550_109148</name>
</gene>
<dbReference type="InterPro" id="IPR024466">
    <property type="entry name" value="CHP02679_N"/>
</dbReference>
<sequence length="155" mass="18215">MNSKVQILKEDPGFHKLFTLFKEKYRSLGRISGTVSTRSFTKEELESIAGFLGQSPDKLINKGKISLLDFEQELKQTVFSSYSLLQLLEEVLQESIKTKQEENDLVKQSERDFFQKLRIVYPEGSWWWTGWSPSHRKLDGFGRFINRIQSVFMKR</sequence>
<dbReference type="EMBL" id="VIVN01000009">
    <property type="protein sequence ID" value="TWD98639.1"/>
    <property type="molecule type" value="Genomic_DNA"/>
</dbReference>
<comment type="caution">
    <text evidence="2">The sequence shown here is derived from an EMBL/GenBank/DDBJ whole genome shotgun (WGS) entry which is preliminary data.</text>
</comment>